<dbReference type="OrthoDB" id="9810477at2"/>
<dbReference type="Pfam" id="PF01551">
    <property type="entry name" value="Peptidase_M23"/>
    <property type="match status" value="1"/>
</dbReference>
<dbReference type="GO" id="GO:0004222">
    <property type="term" value="F:metalloendopeptidase activity"/>
    <property type="evidence" value="ECO:0007669"/>
    <property type="project" value="TreeGrafter"/>
</dbReference>
<name>A0A1L3J673_9FLAO</name>
<dbReference type="KEGG" id="grl:LPB144_09405"/>
<proteinExistence type="predicted"/>
<dbReference type="STRING" id="1913577.LPB144_09405"/>
<dbReference type="PANTHER" id="PTHR21666">
    <property type="entry name" value="PEPTIDASE-RELATED"/>
    <property type="match status" value="1"/>
</dbReference>
<keyword evidence="3" id="KW-1185">Reference proteome</keyword>
<evidence type="ECO:0000313" key="3">
    <source>
        <dbReference type="Proteomes" id="UP000182510"/>
    </source>
</evidence>
<organism evidence="2 3">
    <name type="scientific">Christiangramia salexigens</name>
    <dbReference type="NCBI Taxonomy" id="1913577"/>
    <lineage>
        <taxon>Bacteria</taxon>
        <taxon>Pseudomonadati</taxon>
        <taxon>Bacteroidota</taxon>
        <taxon>Flavobacteriia</taxon>
        <taxon>Flavobacteriales</taxon>
        <taxon>Flavobacteriaceae</taxon>
        <taxon>Christiangramia</taxon>
    </lineage>
</organism>
<protein>
    <submittedName>
        <fullName evidence="2">Peptidase M23</fullName>
    </submittedName>
</protein>
<dbReference type="InterPro" id="IPR011055">
    <property type="entry name" value="Dup_hybrid_motif"/>
</dbReference>
<feature type="domain" description="M23ase beta-sheet core" evidence="1">
    <location>
        <begin position="194"/>
        <end position="291"/>
    </location>
</feature>
<dbReference type="SUPFAM" id="SSF51261">
    <property type="entry name" value="Duplicated hybrid motif"/>
    <property type="match status" value="1"/>
</dbReference>
<reference evidence="2 3" key="1">
    <citation type="submission" date="2016-11" db="EMBL/GenBank/DDBJ databases">
        <title>Gramella sp. LPB0144 isolated from marine environment.</title>
        <authorList>
            <person name="Kim E."/>
            <person name="Yi H."/>
        </authorList>
    </citation>
    <scope>NUCLEOTIDE SEQUENCE [LARGE SCALE GENOMIC DNA]</scope>
    <source>
        <strain evidence="2 3">LPB0144</strain>
    </source>
</reference>
<dbReference type="InterPro" id="IPR016047">
    <property type="entry name" value="M23ase_b-sheet_dom"/>
</dbReference>
<dbReference type="AlphaFoldDB" id="A0A1L3J673"/>
<dbReference type="EMBL" id="CP018153">
    <property type="protein sequence ID" value="APG60604.1"/>
    <property type="molecule type" value="Genomic_DNA"/>
</dbReference>
<gene>
    <name evidence="2" type="ORF">LPB144_09405</name>
</gene>
<accession>A0A1L3J673</accession>
<dbReference type="InterPro" id="IPR050570">
    <property type="entry name" value="Cell_wall_metabolism_enzyme"/>
</dbReference>
<evidence type="ECO:0000259" key="1">
    <source>
        <dbReference type="Pfam" id="PF01551"/>
    </source>
</evidence>
<dbReference type="CDD" id="cd12797">
    <property type="entry name" value="M23_peptidase"/>
    <property type="match status" value="1"/>
</dbReference>
<dbReference type="PROSITE" id="PS51257">
    <property type="entry name" value="PROKAR_LIPOPROTEIN"/>
    <property type="match status" value="1"/>
</dbReference>
<dbReference type="Gene3D" id="2.70.70.10">
    <property type="entry name" value="Glucose Permease (Domain IIA)"/>
    <property type="match status" value="1"/>
</dbReference>
<dbReference type="Proteomes" id="UP000182510">
    <property type="component" value="Chromosome"/>
</dbReference>
<dbReference type="RefSeq" id="WP_072553294.1">
    <property type="nucleotide sequence ID" value="NZ_CP018153.1"/>
</dbReference>
<evidence type="ECO:0000313" key="2">
    <source>
        <dbReference type="EMBL" id="APG60604.1"/>
    </source>
</evidence>
<sequence>MRLRFILSFLILTISACSKVEKAANQLVKRSEKEIYQNERNISDEIFEIWESRIDKALKDSIQIEIPYNETGNFKPRNFAIYSYNTYLLPGEVLQVKIITDSSVTMVFPELYRFTKTENTYDKIKSGNPEKNQLQHEVVEKGLYKIIIQPEIEANTPFKILIDKNPAYIFPVASGKNSDIGSYWGDIRDGGARLHKGIDIFAEKGTPVIASTKGRIKFTGEKGLGGKQIWLKDNKRGNSLYYAHLDSIIPDIKKVEPGDTIGFVGNTGNAKFTPPHLHFGIYQNRNGAIDPLGYVYLNEESANEISERESALRLSVLTSKAKFRNKPASNNSKIIKTGKAGEILYVQGKTADWFHIRDSLDRSMYIHESEVKPAD</sequence>
<dbReference type="PANTHER" id="PTHR21666:SF270">
    <property type="entry name" value="MUREIN HYDROLASE ACTIVATOR ENVC"/>
    <property type="match status" value="1"/>
</dbReference>